<evidence type="ECO:0000313" key="6">
    <source>
        <dbReference type="EMBL" id="UZD56188.1"/>
    </source>
</evidence>
<evidence type="ECO:0000256" key="1">
    <source>
        <dbReference type="ARBA" id="ARBA00006739"/>
    </source>
</evidence>
<proteinExistence type="inferred from homology"/>
<feature type="transmembrane region" description="Helical" evidence="5">
    <location>
        <begin position="6"/>
        <end position="27"/>
    </location>
</feature>
<reference evidence="6" key="1">
    <citation type="submission" date="2022-10" db="EMBL/GenBank/DDBJ databases">
        <title>Complete genome sequence of Schlegelella aquatica LMG 23380.</title>
        <authorList>
            <person name="Musilova J."/>
            <person name="Kourilova X."/>
            <person name="Bezdicek M."/>
            <person name="Hermankova K."/>
            <person name="Obruca S."/>
            <person name="Sedlar K."/>
        </authorList>
    </citation>
    <scope>NUCLEOTIDE SEQUENCE</scope>
    <source>
        <strain evidence="6">LMG 23380</strain>
    </source>
</reference>
<keyword evidence="3" id="KW-0808">Transferase</keyword>
<evidence type="ECO:0000256" key="3">
    <source>
        <dbReference type="ARBA" id="ARBA00022679"/>
    </source>
</evidence>
<keyword evidence="5" id="KW-0472">Membrane</keyword>
<comment type="similarity">
    <text evidence="1">Belongs to the glycosyltransferase 2 family.</text>
</comment>
<dbReference type="CDD" id="cd06439">
    <property type="entry name" value="CESA_like_1"/>
    <property type="match status" value="1"/>
</dbReference>
<sequence>MEALFWGSVLLIGYVYVGYPLLMWCWARCAGRPVRPQDWEPSVAIVVVAHNEKARIEEKLRSCMAQDYPASRLRVVIASDGSDDGMNEWLRARGCRAVVQGGGEERHGAHRAPQGAAEPEVVLLAFPERRGKAACLNDAVMWCDEEVIVFTDARQRLNPQAVRSLVRTLGDRTVGAVSGELMFTQEESSTFSQSVGAYWRYEKFVRRQEAAVHSSVGVTGALYAIRRELYRPIPPQTILDDVAIPMAIAAQGARVVFEPAARAYDLPSKEPEQERRRKVRTLAGNFQLMAMNPGLLLPWRNPLWLQFVSHKAARLFVPPVLAGLLAANIALAMDSTFYAGLLLAHLGAYAAGTLGPRSGLASQWRIVKLARAFLFMNWCVMLGAREFFANRHGHLWQVTRTAAAGGEAAAAGASTGPVDERSDRRQCGGSA</sequence>
<organism evidence="6 7">
    <name type="scientific">Caldimonas aquatica</name>
    <dbReference type="NCBI Taxonomy" id="376175"/>
    <lineage>
        <taxon>Bacteria</taxon>
        <taxon>Pseudomonadati</taxon>
        <taxon>Pseudomonadota</taxon>
        <taxon>Betaproteobacteria</taxon>
        <taxon>Burkholderiales</taxon>
        <taxon>Sphaerotilaceae</taxon>
        <taxon>Caldimonas</taxon>
    </lineage>
</organism>
<dbReference type="InterPro" id="IPR029044">
    <property type="entry name" value="Nucleotide-diphossugar_trans"/>
</dbReference>
<dbReference type="Pfam" id="PF13641">
    <property type="entry name" value="Glyco_tranf_2_3"/>
    <property type="match status" value="1"/>
</dbReference>
<feature type="region of interest" description="Disordered" evidence="4">
    <location>
        <begin position="408"/>
        <end position="431"/>
    </location>
</feature>
<dbReference type="SUPFAM" id="SSF53448">
    <property type="entry name" value="Nucleotide-diphospho-sugar transferases"/>
    <property type="match status" value="1"/>
</dbReference>
<dbReference type="EMBL" id="CP110257">
    <property type="protein sequence ID" value="UZD56188.1"/>
    <property type="molecule type" value="Genomic_DNA"/>
</dbReference>
<accession>A0ABY6MVZ1</accession>
<name>A0ABY6MVZ1_9BURK</name>
<dbReference type="PANTHER" id="PTHR43630:SF1">
    <property type="entry name" value="POLY-BETA-1,6-N-ACETYL-D-GLUCOSAMINE SYNTHASE"/>
    <property type="match status" value="1"/>
</dbReference>
<dbReference type="RefSeq" id="WP_264894068.1">
    <property type="nucleotide sequence ID" value="NZ_CP110257.1"/>
</dbReference>
<dbReference type="Gene3D" id="3.90.550.10">
    <property type="entry name" value="Spore Coat Polysaccharide Biosynthesis Protein SpsA, Chain A"/>
    <property type="match status" value="1"/>
</dbReference>
<dbReference type="Proteomes" id="UP001163266">
    <property type="component" value="Chromosome"/>
</dbReference>
<keyword evidence="5" id="KW-0812">Transmembrane</keyword>
<evidence type="ECO:0000313" key="7">
    <source>
        <dbReference type="Proteomes" id="UP001163266"/>
    </source>
</evidence>
<evidence type="ECO:0000256" key="4">
    <source>
        <dbReference type="SAM" id="MobiDB-lite"/>
    </source>
</evidence>
<evidence type="ECO:0000256" key="2">
    <source>
        <dbReference type="ARBA" id="ARBA00022676"/>
    </source>
</evidence>
<feature type="compositionally biased region" description="Basic and acidic residues" evidence="4">
    <location>
        <begin position="418"/>
        <end position="431"/>
    </location>
</feature>
<gene>
    <name evidence="6" type="ORF">OMP39_06345</name>
</gene>
<keyword evidence="7" id="KW-1185">Reference proteome</keyword>
<keyword evidence="2" id="KW-0328">Glycosyltransferase</keyword>
<protein>
    <submittedName>
        <fullName evidence="6">Glycosyltransferase family 2 protein</fullName>
    </submittedName>
</protein>
<keyword evidence="5" id="KW-1133">Transmembrane helix</keyword>
<evidence type="ECO:0000256" key="5">
    <source>
        <dbReference type="SAM" id="Phobius"/>
    </source>
</evidence>
<dbReference type="PANTHER" id="PTHR43630">
    <property type="entry name" value="POLY-BETA-1,6-N-ACETYL-D-GLUCOSAMINE SYNTHASE"/>
    <property type="match status" value="1"/>
</dbReference>